<feature type="transmembrane region" description="Helical" evidence="6">
    <location>
        <begin position="281"/>
        <end position="301"/>
    </location>
</feature>
<keyword evidence="5 6" id="KW-0472">Membrane</keyword>
<feature type="transmembrane region" description="Helical" evidence="6">
    <location>
        <begin position="210"/>
        <end position="232"/>
    </location>
</feature>
<evidence type="ECO:0000256" key="2">
    <source>
        <dbReference type="ARBA" id="ARBA00005982"/>
    </source>
</evidence>
<feature type="transmembrane region" description="Helical" evidence="6">
    <location>
        <begin position="608"/>
        <end position="627"/>
    </location>
</feature>
<evidence type="ECO:0000256" key="6">
    <source>
        <dbReference type="SAM" id="Phobius"/>
    </source>
</evidence>
<gene>
    <name evidence="8" type="primary">LOC107428057</name>
</gene>
<evidence type="ECO:0000256" key="3">
    <source>
        <dbReference type="ARBA" id="ARBA00022692"/>
    </source>
</evidence>
<feature type="transmembrane region" description="Helical" evidence="6">
    <location>
        <begin position="253"/>
        <end position="275"/>
    </location>
</feature>
<feature type="transmembrane region" description="Helical" evidence="6">
    <location>
        <begin position="525"/>
        <end position="544"/>
    </location>
</feature>
<feature type="transmembrane region" description="Helical" evidence="6">
    <location>
        <begin position="404"/>
        <end position="425"/>
    </location>
</feature>
<keyword evidence="3 6" id="KW-0812">Transmembrane</keyword>
<keyword evidence="7" id="KW-1185">Reference proteome</keyword>
<reference evidence="8" key="1">
    <citation type="submission" date="2025-08" db="UniProtKB">
        <authorList>
            <consortium name="RefSeq"/>
        </authorList>
    </citation>
    <scope>IDENTIFICATION</scope>
    <source>
        <tissue evidence="8">Seedling</tissue>
    </source>
</reference>
<dbReference type="InterPro" id="IPR018456">
    <property type="entry name" value="PTR2_symporter_CS"/>
</dbReference>
<comment type="subcellular location">
    <subcellularLocation>
        <location evidence="1">Membrane</location>
        <topology evidence="1">Multi-pass membrane protein</topology>
    </subcellularLocation>
</comment>
<dbReference type="PANTHER" id="PTHR11654">
    <property type="entry name" value="OLIGOPEPTIDE TRANSPORTER-RELATED"/>
    <property type="match status" value="1"/>
</dbReference>
<feature type="transmembrane region" description="Helical" evidence="6">
    <location>
        <begin position="565"/>
        <end position="588"/>
    </location>
</feature>
<dbReference type="SUPFAM" id="SSF103473">
    <property type="entry name" value="MFS general substrate transporter"/>
    <property type="match status" value="1"/>
</dbReference>
<dbReference type="RefSeq" id="XP_048317878.2">
    <property type="nucleotide sequence ID" value="XM_048461921.2"/>
</dbReference>
<accession>A0ABM3I053</accession>
<evidence type="ECO:0000313" key="7">
    <source>
        <dbReference type="Proteomes" id="UP001652623"/>
    </source>
</evidence>
<evidence type="ECO:0000256" key="5">
    <source>
        <dbReference type="ARBA" id="ARBA00023136"/>
    </source>
</evidence>
<dbReference type="InterPro" id="IPR036259">
    <property type="entry name" value="MFS_trans_sf"/>
</dbReference>
<name>A0ABM3I053_ZIZJJ</name>
<feature type="transmembrane region" description="Helical" evidence="6">
    <location>
        <begin position="486"/>
        <end position="505"/>
    </location>
</feature>
<feature type="transmembrane region" description="Helical" evidence="6">
    <location>
        <begin position="445"/>
        <end position="465"/>
    </location>
</feature>
<sequence>MVGATVLSMSCGNLYVLVSTIIDNLTTTKILLVFILKIEVEPTKQNVKKITMGSDRKEEISSLKDALLLQSGVGGFYAGDGSVDFKGKPVLKNKSGNWKACSFILGTFFCERLAFYGISTNLVNYLIEKLHQGNVSAARNVTTWQGTCYLTPLIGAILADTYWGRYWTIAGFTTFYLTGLCTITLSASVPALKPAKCINSKCPSAAPAQYAVFFFGLYMIALGTGGIKPCIWPFGADQFDDTDPRERVKKGSYFNWFYFSQNIGAIIAASLLVWIQDNVGWGLGFGIPTLLIGFAIASLFLGTPFYRFQKSGGSPLTRICQVLVVSFRKRNVAMPGDSNLLFETQDISSAIKGSRKLKHSDELRCLDKAAVLSEPEVSTGNFSNPWRLCTVTQVEELKILILKFPIWATGIVFSAVYAQMSTLFVEQGTMMDTAIGSFSIPPASLSTFDVISVIFLVPVYDRVIVPIARKFTGKERGFSELQRMGIGLFLSILCMSAAALVEIIRLRIARELSLVDQEVAVPLSIFWQIPQYFLLGAAEIFTFIGQLEFFNDQSPDAMRSLCSALSLLTTSLGNNLSSFILTVVTYITTKGGKTGWIRDNLNEGHLDYFFWLLARLSFLNMLVYIVFAGRYKAKKAS</sequence>
<organism evidence="7 8">
    <name type="scientific">Ziziphus jujuba</name>
    <name type="common">Chinese jujube</name>
    <name type="synonym">Ziziphus sativa</name>
    <dbReference type="NCBI Taxonomy" id="326968"/>
    <lineage>
        <taxon>Eukaryota</taxon>
        <taxon>Viridiplantae</taxon>
        <taxon>Streptophyta</taxon>
        <taxon>Embryophyta</taxon>
        <taxon>Tracheophyta</taxon>
        <taxon>Spermatophyta</taxon>
        <taxon>Magnoliopsida</taxon>
        <taxon>eudicotyledons</taxon>
        <taxon>Gunneridae</taxon>
        <taxon>Pentapetalae</taxon>
        <taxon>rosids</taxon>
        <taxon>fabids</taxon>
        <taxon>Rosales</taxon>
        <taxon>Rhamnaceae</taxon>
        <taxon>Paliureae</taxon>
        <taxon>Ziziphus</taxon>
    </lineage>
</organism>
<comment type="similarity">
    <text evidence="2">Belongs to the major facilitator superfamily. Proton-dependent oligopeptide transporter (POT/PTR) (TC 2.A.17) family.</text>
</comment>
<dbReference type="InterPro" id="IPR000109">
    <property type="entry name" value="POT_fam"/>
</dbReference>
<dbReference type="Proteomes" id="UP001652623">
    <property type="component" value="Chromosome 12"/>
</dbReference>
<keyword evidence="4 6" id="KW-1133">Transmembrane helix</keyword>
<evidence type="ECO:0000313" key="8">
    <source>
        <dbReference type="RefSeq" id="XP_048317878.2"/>
    </source>
</evidence>
<dbReference type="GeneID" id="107428057"/>
<proteinExistence type="inferred from homology"/>
<evidence type="ECO:0000256" key="4">
    <source>
        <dbReference type="ARBA" id="ARBA00022989"/>
    </source>
</evidence>
<dbReference type="PROSITE" id="PS01022">
    <property type="entry name" value="PTR2_1"/>
    <property type="match status" value="1"/>
</dbReference>
<protein>
    <submittedName>
        <fullName evidence="8">Protein NRT1/ PTR FAMILY 8.3-like isoform X2</fullName>
    </submittedName>
</protein>
<dbReference type="Pfam" id="PF00854">
    <property type="entry name" value="PTR2"/>
    <property type="match status" value="1"/>
</dbReference>
<dbReference type="Gene3D" id="1.20.1250.20">
    <property type="entry name" value="MFS general substrate transporter like domains"/>
    <property type="match status" value="1"/>
</dbReference>
<evidence type="ECO:0000256" key="1">
    <source>
        <dbReference type="ARBA" id="ARBA00004141"/>
    </source>
</evidence>